<reference evidence="1 2" key="1">
    <citation type="journal article" date="2018" name="Elife">
        <title>Discovery and characterization of a prevalent human gut bacterial enzyme sufficient for the inactivation of a family of plant toxins.</title>
        <authorList>
            <person name="Koppel N."/>
            <person name="Bisanz J.E."/>
            <person name="Pandelia M.E."/>
            <person name="Turnbaugh P.J."/>
            <person name="Balskus E.P."/>
        </authorList>
    </citation>
    <scope>NUCLEOTIDE SEQUENCE [LARGE SCALE GENOMIC DNA]</scope>
    <source>
        <strain evidence="1 2">3C</strain>
    </source>
</reference>
<keyword evidence="2" id="KW-1185">Reference proteome</keyword>
<evidence type="ECO:0000313" key="1">
    <source>
        <dbReference type="EMBL" id="RDB66262.1"/>
    </source>
</evidence>
<dbReference type="RefSeq" id="WP_114568380.1">
    <property type="nucleotide sequence ID" value="NZ_CABMMS010000002.1"/>
</dbReference>
<dbReference type="GeneID" id="78358768"/>
<protein>
    <recommendedName>
        <fullName evidence="3">MBL fold metallo-hydrolase</fullName>
    </recommendedName>
</protein>
<proteinExistence type="predicted"/>
<evidence type="ECO:0000313" key="2">
    <source>
        <dbReference type="Proteomes" id="UP000254000"/>
    </source>
</evidence>
<dbReference type="Proteomes" id="UP000254000">
    <property type="component" value="Unassembled WGS sequence"/>
</dbReference>
<comment type="caution">
    <text evidence="1">The sequence shown here is derived from an EMBL/GenBank/DDBJ whole genome shotgun (WGS) entry which is preliminary data.</text>
</comment>
<organism evidence="1 2">
    <name type="scientific">Gordonibacter pamelaeae</name>
    <dbReference type="NCBI Taxonomy" id="471189"/>
    <lineage>
        <taxon>Bacteria</taxon>
        <taxon>Bacillati</taxon>
        <taxon>Actinomycetota</taxon>
        <taxon>Coriobacteriia</taxon>
        <taxon>Eggerthellales</taxon>
        <taxon>Eggerthellaceae</taxon>
        <taxon>Gordonibacter</taxon>
    </lineage>
</organism>
<sequence length="265" mass="28200">MKKNDFEAIELGKGAVRVYDLGAARLHAYQTNDPLADEVFVVERGGRGFVIELPCFRDNIAELEAYVRGQDIAVEGIVAAYHMAGGSFMPGTPVYSTGEAEAYGHEGGGKALVDGFAAAFGEAFDASVAQVTNLVEGDELELAGVCMRLVRNADAFDLELPELGAAYLHMLGHDCHSIVAGPAHADAQIAQLQGLVEAGIDLILTSHYTPEDLKDARTKIAYLEELKRLAAASTTAEGFKAAVDARFPSYGGANYLDMTAGFFFA</sequence>
<gene>
    <name evidence="1" type="ORF">C1877_03450</name>
</gene>
<dbReference type="OrthoDB" id="361301at2"/>
<evidence type="ECO:0008006" key="3">
    <source>
        <dbReference type="Google" id="ProtNLM"/>
    </source>
</evidence>
<dbReference type="AlphaFoldDB" id="A0A369M4B0"/>
<dbReference type="EMBL" id="PPTS01000002">
    <property type="protein sequence ID" value="RDB66262.1"/>
    <property type="molecule type" value="Genomic_DNA"/>
</dbReference>
<name>A0A369M4B0_9ACTN</name>
<accession>A0A369M4B0</accession>